<dbReference type="SUPFAM" id="SSF54695">
    <property type="entry name" value="POZ domain"/>
    <property type="match status" value="1"/>
</dbReference>
<feature type="compositionally biased region" description="Polar residues" evidence="1">
    <location>
        <begin position="68"/>
        <end position="80"/>
    </location>
</feature>
<dbReference type="InterPro" id="IPR011333">
    <property type="entry name" value="SKP1/BTB/POZ_sf"/>
</dbReference>
<evidence type="ECO:0000313" key="4">
    <source>
        <dbReference type="Proteomes" id="UP001153069"/>
    </source>
</evidence>
<reference evidence="3" key="1">
    <citation type="submission" date="2020-06" db="EMBL/GenBank/DDBJ databases">
        <authorList>
            <consortium name="Plant Systems Biology data submission"/>
        </authorList>
    </citation>
    <scope>NUCLEOTIDE SEQUENCE</scope>
    <source>
        <strain evidence="3">D6</strain>
    </source>
</reference>
<keyword evidence="2" id="KW-0472">Membrane</keyword>
<dbReference type="AlphaFoldDB" id="A0A9N8EBT2"/>
<dbReference type="Proteomes" id="UP001153069">
    <property type="component" value="Unassembled WGS sequence"/>
</dbReference>
<protein>
    <recommendedName>
        <fullName evidence="5">BTB domain-containing protein</fullName>
    </recommendedName>
</protein>
<gene>
    <name evidence="3" type="ORF">SEMRO_862_G212380.1</name>
</gene>
<organism evidence="3 4">
    <name type="scientific">Seminavis robusta</name>
    <dbReference type="NCBI Taxonomy" id="568900"/>
    <lineage>
        <taxon>Eukaryota</taxon>
        <taxon>Sar</taxon>
        <taxon>Stramenopiles</taxon>
        <taxon>Ochrophyta</taxon>
        <taxon>Bacillariophyta</taxon>
        <taxon>Bacillariophyceae</taxon>
        <taxon>Bacillariophycidae</taxon>
        <taxon>Naviculales</taxon>
        <taxon>Naviculaceae</taxon>
        <taxon>Seminavis</taxon>
    </lineage>
</organism>
<evidence type="ECO:0000256" key="1">
    <source>
        <dbReference type="SAM" id="MobiDB-lite"/>
    </source>
</evidence>
<evidence type="ECO:0008006" key="5">
    <source>
        <dbReference type="Google" id="ProtNLM"/>
    </source>
</evidence>
<sequence>MRFLPFTFFQPIALGHLLICASLVVVMMLLYLIQHHANNSNKKETSLPEKTTSATKNSQPSAKKETGSQDNQQQSEGTQQQAVKQLCLQNNEPDITIVVGGVEFQEYSPSLRSWSNYFDRVLEETHTTCFHFPDRDPNDWEWIVSFMVPTSHHPKRIPKEKLHMALSWFVELCSPMGLEKCDQALCQSLPLPPHLEFGADANETISSIIASLLTSNQYDLVHSKVTCLHMITSTLIAPSPQGMNKANIQRILSLIQEDEDCHEVLLPALFRLLPESISPEKRTVLLDNGLLHEVLCMEIARRNSVHR</sequence>
<dbReference type="EMBL" id="CAICTM010000861">
    <property type="protein sequence ID" value="CAB9517515.1"/>
    <property type="molecule type" value="Genomic_DNA"/>
</dbReference>
<feature type="transmembrane region" description="Helical" evidence="2">
    <location>
        <begin position="12"/>
        <end position="33"/>
    </location>
</feature>
<dbReference type="Gene3D" id="3.30.710.10">
    <property type="entry name" value="Potassium Channel Kv1.1, Chain A"/>
    <property type="match status" value="1"/>
</dbReference>
<evidence type="ECO:0000313" key="3">
    <source>
        <dbReference type="EMBL" id="CAB9517515.1"/>
    </source>
</evidence>
<keyword evidence="2" id="KW-1133">Transmembrane helix</keyword>
<evidence type="ECO:0000256" key="2">
    <source>
        <dbReference type="SAM" id="Phobius"/>
    </source>
</evidence>
<name>A0A9N8EBT2_9STRA</name>
<accession>A0A9N8EBT2</accession>
<feature type="region of interest" description="Disordered" evidence="1">
    <location>
        <begin position="41"/>
        <end position="80"/>
    </location>
</feature>
<comment type="caution">
    <text evidence="3">The sequence shown here is derived from an EMBL/GenBank/DDBJ whole genome shotgun (WGS) entry which is preliminary data.</text>
</comment>
<keyword evidence="2" id="KW-0812">Transmembrane</keyword>
<dbReference type="OrthoDB" id="6246789at2759"/>
<proteinExistence type="predicted"/>
<feature type="compositionally biased region" description="Polar residues" evidence="1">
    <location>
        <begin position="48"/>
        <end position="61"/>
    </location>
</feature>
<keyword evidence="4" id="KW-1185">Reference proteome</keyword>